<dbReference type="GO" id="GO:0042175">
    <property type="term" value="C:nuclear outer membrane-endoplasmic reticulum membrane network"/>
    <property type="evidence" value="ECO:0007669"/>
    <property type="project" value="TreeGrafter"/>
</dbReference>
<dbReference type="Proteomes" id="UP000054845">
    <property type="component" value="Unassembled WGS sequence"/>
</dbReference>
<dbReference type="GO" id="GO:0008298">
    <property type="term" value="P:intracellular mRNA localization"/>
    <property type="evidence" value="ECO:0007669"/>
    <property type="project" value="TreeGrafter"/>
</dbReference>
<protein>
    <recommendedName>
        <fullName evidence="4">Nuclear segregation protein Bfr1</fullName>
    </recommendedName>
</protein>
<feature type="compositionally biased region" description="Gly residues" evidence="1">
    <location>
        <begin position="345"/>
        <end position="357"/>
    </location>
</feature>
<dbReference type="PANTHER" id="PTHR31027:SF2">
    <property type="entry name" value="LEBERCILIN DOMAIN-CONTAINING PROTEIN"/>
    <property type="match status" value="1"/>
</dbReference>
<keyword evidence="3" id="KW-1185">Reference proteome</keyword>
<dbReference type="AlphaFoldDB" id="A0A0P1BN41"/>
<evidence type="ECO:0000256" key="1">
    <source>
        <dbReference type="SAM" id="MobiDB-lite"/>
    </source>
</evidence>
<dbReference type="GO" id="GO:1990904">
    <property type="term" value="C:ribonucleoprotein complex"/>
    <property type="evidence" value="ECO:0007669"/>
    <property type="project" value="TreeGrafter"/>
</dbReference>
<sequence>MSSKDTPEGQRRAALRAELDELRSQQAGNKGARGKVLDDLRAIQDGVGAKIKALQAAKSKAAFKSPEEVDAQIARLEKSVESGSMKLVEEKKALAQISNLKRDRKNVEAFATQQAAIDADRKRADELRSALDDPASKAVSKRYDEIKTELDEINKKVEASAGSRTKLLDQRNALSKKLDTLYAQRRDRQTAFRAANDVYYQRLSAERERKAANKKLDTLYAQRRDRQTAFRAANDVYYQRLSAERERKAAKYREERQAQDAAKRKEHEAQMREEASLPAFAQEIEDCDVLINYFSGAEANATKDEAAKANLAGVKELSVRQVEADASFGQALTKKGQEEEETFTLGGGKGKKGGAGGKGKKGKKGTPLALGDTRLIDLLCRGEPGLEQSLMMDANEAD</sequence>
<reference evidence="2 3" key="1">
    <citation type="submission" date="2014-09" db="EMBL/GenBank/DDBJ databases">
        <authorList>
            <person name="Magalhaes I.L.F."/>
            <person name="Oliveira U."/>
            <person name="Santos F.R."/>
            <person name="Vidigal T.H.D.A."/>
            <person name="Brescovit A.D."/>
            <person name="Santos A.J."/>
        </authorList>
    </citation>
    <scope>NUCLEOTIDE SEQUENCE [LARGE SCALE GENOMIC DNA]</scope>
</reference>
<evidence type="ECO:0008006" key="4">
    <source>
        <dbReference type="Google" id="ProtNLM"/>
    </source>
</evidence>
<proteinExistence type="predicted"/>
<evidence type="ECO:0000313" key="2">
    <source>
        <dbReference type="EMBL" id="CEH17389.1"/>
    </source>
</evidence>
<dbReference type="InterPro" id="IPR039604">
    <property type="entry name" value="Bfr1"/>
</dbReference>
<feature type="region of interest" description="Disordered" evidence="1">
    <location>
        <begin position="1"/>
        <end position="35"/>
    </location>
</feature>
<dbReference type="EMBL" id="CCYA01000254">
    <property type="protein sequence ID" value="CEH17389.1"/>
    <property type="molecule type" value="Genomic_DNA"/>
</dbReference>
<name>A0A0P1BN41_9BASI</name>
<dbReference type="PANTHER" id="PTHR31027">
    <property type="entry name" value="NUCLEAR SEGREGATION PROTEIN BFR1"/>
    <property type="match status" value="1"/>
</dbReference>
<feature type="compositionally biased region" description="Basic and acidic residues" evidence="1">
    <location>
        <begin position="1"/>
        <end position="23"/>
    </location>
</feature>
<accession>A0A0P1BN41</accession>
<dbReference type="OrthoDB" id="204883at2759"/>
<organism evidence="2 3">
    <name type="scientific">Ceraceosorus bombacis</name>
    <dbReference type="NCBI Taxonomy" id="401625"/>
    <lineage>
        <taxon>Eukaryota</taxon>
        <taxon>Fungi</taxon>
        <taxon>Dikarya</taxon>
        <taxon>Basidiomycota</taxon>
        <taxon>Ustilaginomycotina</taxon>
        <taxon>Exobasidiomycetes</taxon>
        <taxon>Ceraceosorales</taxon>
        <taxon>Ceraceosoraceae</taxon>
        <taxon>Ceraceosorus</taxon>
    </lineage>
</organism>
<evidence type="ECO:0000313" key="3">
    <source>
        <dbReference type="Proteomes" id="UP000054845"/>
    </source>
</evidence>
<dbReference type="GO" id="GO:0003729">
    <property type="term" value="F:mRNA binding"/>
    <property type="evidence" value="ECO:0007669"/>
    <property type="project" value="TreeGrafter"/>
</dbReference>
<feature type="region of interest" description="Disordered" evidence="1">
    <location>
        <begin position="335"/>
        <end position="366"/>
    </location>
</feature>
<feature type="region of interest" description="Disordered" evidence="1">
    <location>
        <begin position="249"/>
        <end position="277"/>
    </location>
</feature>
<feature type="compositionally biased region" description="Basic and acidic residues" evidence="1">
    <location>
        <begin position="249"/>
        <end position="275"/>
    </location>
</feature>
<dbReference type="GO" id="GO:0005783">
    <property type="term" value="C:endoplasmic reticulum"/>
    <property type="evidence" value="ECO:0007669"/>
    <property type="project" value="TreeGrafter"/>
</dbReference>
<dbReference type="STRING" id="401625.A0A0P1BN41"/>